<gene>
    <name evidence="2" type="ORF">D1B33_15670</name>
</gene>
<dbReference type="InterPro" id="IPR025618">
    <property type="entry name" value="YtpI"/>
</dbReference>
<evidence type="ECO:0000313" key="2">
    <source>
        <dbReference type="EMBL" id="RHW33480.1"/>
    </source>
</evidence>
<keyword evidence="1" id="KW-0812">Transmembrane</keyword>
<evidence type="ECO:0000256" key="1">
    <source>
        <dbReference type="SAM" id="Phobius"/>
    </source>
</evidence>
<organism evidence="2 3">
    <name type="scientific">Ureibacillus yapensis</name>
    <dbReference type="NCBI Taxonomy" id="2304605"/>
    <lineage>
        <taxon>Bacteria</taxon>
        <taxon>Bacillati</taxon>
        <taxon>Bacillota</taxon>
        <taxon>Bacilli</taxon>
        <taxon>Bacillales</taxon>
        <taxon>Caryophanaceae</taxon>
        <taxon>Ureibacillus</taxon>
    </lineage>
</organism>
<evidence type="ECO:0008006" key="4">
    <source>
        <dbReference type="Google" id="ProtNLM"/>
    </source>
</evidence>
<keyword evidence="1" id="KW-1133">Transmembrane helix</keyword>
<protein>
    <recommendedName>
        <fullName evidence="4">YtpI-like protein</fullName>
    </recommendedName>
</protein>
<keyword evidence="3" id="KW-1185">Reference proteome</keyword>
<dbReference type="EMBL" id="QWEI01000010">
    <property type="protein sequence ID" value="RHW33480.1"/>
    <property type="molecule type" value="Genomic_DNA"/>
</dbReference>
<dbReference type="Proteomes" id="UP000265692">
    <property type="component" value="Unassembled WGS sequence"/>
</dbReference>
<comment type="caution">
    <text evidence="2">The sequence shown here is derived from an EMBL/GenBank/DDBJ whole genome shotgun (WGS) entry which is preliminary data.</text>
</comment>
<proteinExistence type="predicted"/>
<dbReference type="OrthoDB" id="2453019at2"/>
<feature type="transmembrane region" description="Helical" evidence="1">
    <location>
        <begin position="6"/>
        <end position="22"/>
    </location>
</feature>
<accession>A0A396S592</accession>
<reference evidence="2 3" key="1">
    <citation type="submission" date="2018-08" db="EMBL/GenBank/DDBJ databases">
        <title>Lysinibacillus sp. YLB-03 draft genome sequence.</title>
        <authorList>
            <person name="Yu L."/>
        </authorList>
    </citation>
    <scope>NUCLEOTIDE SEQUENCE [LARGE SCALE GENOMIC DNA]</scope>
    <source>
        <strain evidence="2 3">YLB-03</strain>
    </source>
</reference>
<dbReference type="AlphaFoldDB" id="A0A396S592"/>
<dbReference type="RefSeq" id="WP_118877343.1">
    <property type="nucleotide sequence ID" value="NZ_QWEI01000010.1"/>
</dbReference>
<dbReference type="Pfam" id="PF14007">
    <property type="entry name" value="YtpI"/>
    <property type="match status" value="1"/>
</dbReference>
<evidence type="ECO:0000313" key="3">
    <source>
        <dbReference type="Proteomes" id="UP000265692"/>
    </source>
</evidence>
<keyword evidence="1" id="KW-0472">Membrane</keyword>
<feature type="transmembrane region" description="Helical" evidence="1">
    <location>
        <begin position="57"/>
        <end position="77"/>
    </location>
</feature>
<sequence>MANLIFVFFIIVTFVAYFYYKTKEFRSTLPIQKKWYKAKAGVALGIFVIVFGLNTSIVYPTLVGFLIAAAFVIIGFMKSFSSYKQVRHEGKFVKEEYELNRNC</sequence>
<name>A0A396S592_9BACL</name>